<dbReference type="AlphaFoldDB" id="W6XN23"/>
<proteinExistence type="predicted"/>
<protein>
    <submittedName>
        <fullName evidence="1">Uncharacterized protein</fullName>
    </submittedName>
</protein>
<sequence length="49" mass="5455">MPIQAPTFIDVVITAADFAASRPGMDLIDISGRFSCFNSFWMMGCRYTC</sequence>
<accession>W6XN23</accession>
<dbReference type="KEGG" id="bze:COCCADRAFT_108508"/>
<evidence type="ECO:0000313" key="1">
    <source>
        <dbReference type="EMBL" id="EUC28687.1"/>
    </source>
</evidence>
<evidence type="ECO:0000313" key="2">
    <source>
        <dbReference type="Proteomes" id="UP000053841"/>
    </source>
</evidence>
<name>W6XN23_COCC2</name>
<keyword evidence="2" id="KW-1185">Reference proteome</keyword>
<dbReference type="Proteomes" id="UP000053841">
    <property type="component" value="Unassembled WGS sequence"/>
</dbReference>
<organism evidence="1 2">
    <name type="scientific">Cochliobolus carbonum (strain 26-R-13)</name>
    <name type="common">Maize leaf spot fungus</name>
    <name type="synonym">Bipolaris zeicola</name>
    <dbReference type="NCBI Taxonomy" id="930089"/>
    <lineage>
        <taxon>Eukaryota</taxon>
        <taxon>Fungi</taxon>
        <taxon>Dikarya</taxon>
        <taxon>Ascomycota</taxon>
        <taxon>Pezizomycotina</taxon>
        <taxon>Dothideomycetes</taxon>
        <taxon>Pleosporomycetidae</taxon>
        <taxon>Pleosporales</taxon>
        <taxon>Pleosporineae</taxon>
        <taxon>Pleosporaceae</taxon>
        <taxon>Bipolaris</taxon>
    </lineage>
</organism>
<gene>
    <name evidence="1" type="ORF">COCCADRAFT_108508</name>
</gene>
<dbReference type="HOGENOM" id="CLU_3142808_0_0_1"/>
<dbReference type="GeneID" id="19143739"/>
<dbReference type="EMBL" id="KI964794">
    <property type="protein sequence ID" value="EUC28687.1"/>
    <property type="molecule type" value="Genomic_DNA"/>
</dbReference>
<dbReference type="RefSeq" id="XP_007717012.1">
    <property type="nucleotide sequence ID" value="XM_007718822.1"/>
</dbReference>
<reference evidence="1 2" key="1">
    <citation type="journal article" date="2013" name="PLoS Genet.">
        <title>Comparative genome structure, secondary metabolite, and effector coding capacity across Cochliobolus pathogens.</title>
        <authorList>
            <person name="Condon B.J."/>
            <person name="Leng Y."/>
            <person name="Wu D."/>
            <person name="Bushley K.E."/>
            <person name="Ohm R.A."/>
            <person name="Otillar R."/>
            <person name="Martin J."/>
            <person name="Schackwitz W."/>
            <person name="Grimwood J."/>
            <person name="MohdZainudin N."/>
            <person name="Xue C."/>
            <person name="Wang R."/>
            <person name="Manning V.A."/>
            <person name="Dhillon B."/>
            <person name="Tu Z.J."/>
            <person name="Steffenson B.J."/>
            <person name="Salamov A."/>
            <person name="Sun H."/>
            <person name="Lowry S."/>
            <person name="LaButti K."/>
            <person name="Han J."/>
            <person name="Copeland A."/>
            <person name="Lindquist E."/>
            <person name="Barry K."/>
            <person name="Schmutz J."/>
            <person name="Baker S.E."/>
            <person name="Ciuffetti L.M."/>
            <person name="Grigoriev I.V."/>
            <person name="Zhong S."/>
            <person name="Turgeon B.G."/>
        </authorList>
    </citation>
    <scope>NUCLEOTIDE SEQUENCE [LARGE SCALE GENOMIC DNA]</scope>
    <source>
        <strain evidence="1 2">26-R-13</strain>
    </source>
</reference>